<dbReference type="AlphaFoldDB" id="A0A0V0QXY4"/>
<protein>
    <submittedName>
        <fullName evidence="1">Uncharacterized protein</fullName>
    </submittedName>
</protein>
<reference evidence="1 2" key="1">
    <citation type="journal article" date="2015" name="Sci. Rep.">
        <title>Genome of the facultative scuticociliatosis pathogen Pseudocohnilembus persalinus provides insight into its virulence through horizontal gene transfer.</title>
        <authorList>
            <person name="Xiong J."/>
            <person name="Wang G."/>
            <person name="Cheng J."/>
            <person name="Tian M."/>
            <person name="Pan X."/>
            <person name="Warren A."/>
            <person name="Jiang C."/>
            <person name="Yuan D."/>
            <person name="Miao W."/>
        </authorList>
    </citation>
    <scope>NUCLEOTIDE SEQUENCE [LARGE SCALE GENOMIC DNA]</scope>
    <source>
        <strain evidence="1">36N120E</strain>
    </source>
</reference>
<accession>A0A0V0QXY4</accession>
<keyword evidence="2" id="KW-1185">Reference proteome</keyword>
<name>A0A0V0QXY4_PSEPJ</name>
<dbReference type="EMBL" id="LDAU01000089">
    <property type="protein sequence ID" value="KRX07054.1"/>
    <property type="molecule type" value="Genomic_DNA"/>
</dbReference>
<dbReference type="Proteomes" id="UP000054937">
    <property type="component" value="Unassembled WGS sequence"/>
</dbReference>
<proteinExistence type="predicted"/>
<evidence type="ECO:0000313" key="2">
    <source>
        <dbReference type="Proteomes" id="UP000054937"/>
    </source>
</evidence>
<sequence>MNRFISTHQIIYKQLIQSGIRKTILSYILQYQIKNFIFNQNCLIIFQQKAHNNQFNIKKKKKLKKILFQINYEQNFQIMQYIKFQIKFKQKLQIFFIKKLPQLSAPMQPIIFITTEINNLKKFIAKTSQTTLFIL</sequence>
<organism evidence="1 2">
    <name type="scientific">Pseudocohnilembus persalinus</name>
    <name type="common">Ciliate</name>
    <dbReference type="NCBI Taxonomy" id="266149"/>
    <lineage>
        <taxon>Eukaryota</taxon>
        <taxon>Sar</taxon>
        <taxon>Alveolata</taxon>
        <taxon>Ciliophora</taxon>
        <taxon>Intramacronucleata</taxon>
        <taxon>Oligohymenophorea</taxon>
        <taxon>Scuticociliatia</taxon>
        <taxon>Philasterida</taxon>
        <taxon>Pseudocohnilembidae</taxon>
        <taxon>Pseudocohnilembus</taxon>
    </lineage>
</organism>
<gene>
    <name evidence="1" type="ORF">PPERSA_08731</name>
</gene>
<dbReference type="InParanoid" id="A0A0V0QXY4"/>
<evidence type="ECO:0000313" key="1">
    <source>
        <dbReference type="EMBL" id="KRX07054.1"/>
    </source>
</evidence>
<comment type="caution">
    <text evidence="1">The sequence shown here is derived from an EMBL/GenBank/DDBJ whole genome shotgun (WGS) entry which is preliminary data.</text>
</comment>